<name>A0A7C9LKD0_9RHOB</name>
<accession>A0A7C9LKD0</accession>
<protein>
    <submittedName>
        <fullName evidence="1">Uncharacterized protein</fullName>
    </submittedName>
</protein>
<dbReference type="Proteomes" id="UP000483078">
    <property type="component" value="Unassembled WGS sequence"/>
</dbReference>
<dbReference type="AlphaFoldDB" id="A0A7C9LKD0"/>
<comment type="caution">
    <text evidence="1">The sequence shown here is derived from an EMBL/GenBank/DDBJ whole genome shotgun (WGS) entry which is preliminary data.</text>
</comment>
<evidence type="ECO:0000313" key="2">
    <source>
        <dbReference type="Proteomes" id="UP000483078"/>
    </source>
</evidence>
<gene>
    <name evidence="1" type="ORF">FH759_04265</name>
</gene>
<evidence type="ECO:0000313" key="1">
    <source>
        <dbReference type="EMBL" id="MTJ03899.1"/>
    </source>
</evidence>
<sequence length="147" mass="16215">MSGFRAETLALLGISVARARRRALYPTGRFEPKLTFFRNAANVCFSGIGKCGGPGTLSGSGVEIIGQIQGILSNRDKITALPRLLAELKALAEQLDHNEKSAPFHNQLRGFVYVWGDEFEPEREKVSPLLSALFDLHGFPYSKHKPM</sequence>
<organism evidence="1 2">
    <name type="scientific">Sediminimonas qiaohouensis</name>
    <dbReference type="NCBI Taxonomy" id="552061"/>
    <lineage>
        <taxon>Bacteria</taxon>
        <taxon>Pseudomonadati</taxon>
        <taxon>Pseudomonadota</taxon>
        <taxon>Alphaproteobacteria</taxon>
        <taxon>Rhodobacterales</taxon>
        <taxon>Roseobacteraceae</taxon>
        <taxon>Sediminimonas</taxon>
    </lineage>
</organism>
<proteinExistence type="predicted"/>
<reference evidence="1 2" key="1">
    <citation type="submission" date="2019-06" db="EMBL/GenBank/DDBJ databases">
        <title>Enrichment of Autotrophic Halophilic Microorganisms from Red Sea Brine Pool Using Microbial Electrosynthesis System.</title>
        <authorList>
            <person name="Alqahtani M.F."/>
            <person name="Bajracharya S."/>
            <person name="Katuri K.P."/>
            <person name="Ali M."/>
            <person name="Saikaly P.E."/>
        </authorList>
    </citation>
    <scope>NUCLEOTIDE SEQUENCE [LARGE SCALE GENOMIC DNA]</scope>
    <source>
        <strain evidence="1">MES6</strain>
    </source>
</reference>
<dbReference type="EMBL" id="VENJ01000005">
    <property type="protein sequence ID" value="MTJ03899.1"/>
    <property type="molecule type" value="Genomic_DNA"/>
</dbReference>